<dbReference type="AlphaFoldDB" id="A0AAV8TQJ7"/>
<name>A0AAV8TQJ7_9ROSI</name>
<dbReference type="Pfam" id="PF00854">
    <property type="entry name" value="PTR2"/>
    <property type="match status" value="1"/>
</dbReference>
<feature type="compositionally biased region" description="Low complexity" evidence="6">
    <location>
        <begin position="1"/>
        <end position="37"/>
    </location>
</feature>
<keyword evidence="5 7" id="KW-0472">Membrane</keyword>
<feature type="transmembrane region" description="Helical" evidence="7">
    <location>
        <begin position="747"/>
        <end position="767"/>
    </location>
</feature>
<evidence type="ECO:0000256" key="5">
    <source>
        <dbReference type="ARBA" id="ARBA00023136"/>
    </source>
</evidence>
<feature type="transmembrane region" description="Helical" evidence="7">
    <location>
        <begin position="455"/>
        <end position="474"/>
    </location>
</feature>
<feature type="transmembrane region" description="Helical" evidence="7">
    <location>
        <begin position="870"/>
        <end position="890"/>
    </location>
</feature>
<evidence type="ECO:0000256" key="6">
    <source>
        <dbReference type="SAM" id="MobiDB-lite"/>
    </source>
</evidence>
<dbReference type="EMBL" id="JAIWQS010000004">
    <property type="protein sequence ID" value="KAJ8768179.1"/>
    <property type="molecule type" value="Genomic_DNA"/>
</dbReference>
<dbReference type="InterPro" id="IPR018456">
    <property type="entry name" value="PTR2_symporter_CS"/>
</dbReference>
<feature type="transmembrane region" description="Helical" evidence="7">
    <location>
        <begin position="827"/>
        <end position="849"/>
    </location>
</feature>
<feature type="region of interest" description="Disordered" evidence="6">
    <location>
        <begin position="1"/>
        <end position="58"/>
    </location>
</feature>
<feature type="transmembrane region" description="Helical" evidence="7">
    <location>
        <begin position="594"/>
        <end position="614"/>
    </location>
</feature>
<dbReference type="Proteomes" id="UP001159364">
    <property type="component" value="Linkage Group LG04"/>
</dbReference>
<dbReference type="SUPFAM" id="SSF103473">
    <property type="entry name" value="MFS general substrate transporter"/>
    <property type="match status" value="1"/>
</dbReference>
<accession>A0AAV8TQJ7</accession>
<feature type="transmembrane region" description="Helical" evidence="7">
    <location>
        <begin position="569"/>
        <end position="588"/>
    </location>
</feature>
<feature type="compositionally biased region" description="Low complexity" evidence="6">
    <location>
        <begin position="48"/>
        <end position="58"/>
    </location>
</feature>
<dbReference type="Pfam" id="PF14111">
    <property type="entry name" value="DUF4283"/>
    <property type="match status" value="1"/>
</dbReference>
<comment type="caution">
    <text evidence="9">The sequence shown here is derived from an EMBL/GenBank/DDBJ whole genome shotgun (WGS) entry which is preliminary data.</text>
</comment>
<evidence type="ECO:0000256" key="3">
    <source>
        <dbReference type="ARBA" id="ARBA00022692"/>
    </source>
</evidence>
<gene>
    <name evidence="9" type="ORF">K2173_021119</name>
</gene>
<protein>
    <recommendedName>
        <fullName evidence="8">DUF4283 domain-containing protein</fullName>
    </recommendedName>
</protein>
<dbReference type="GO" id="GO:0016020">
    <property type="term" value="C:membrane"/>
    <property type="evidence" value="ECO:0007669"/>
    <property type="project" value="UniProtKB-SubCell"/>
</dbReference>
<dbReference type="InterPro" id="IPR000109">
    <property type="entry name" value="POT_fam"/>
</dbReference>
<reference evidence="9 10" key="1">
    <citation type="submission" date="2021-09" db="EMBL/GenBank/DDBJ databases">
        <title>Genomic insights and catalytic innovation underlie evolution of tropane alkaloids biosynthesis.</title>
        <authorList>
            <person name="Wang Y.-J."/>
            <person name="Tian T."/>
            <person name="Huang J.-P."/>
            <person name="Huang S.-X."/>
        </authorList>
    </citation>
    <scope>NUCLEOTIDE SEQUENCE [LARGE SCALE GENOMIC DNA]</scope>
    <source>
        <strain evidence="9">KIB-2018</strain>
        <tissue evidence="9">Leaf</tissue>
    </source>
</reference>
<evidence type="ECO:0000259" key="8">
    <source>
        <dbReference type="Pfam" id="PF14111"/>
    </source>
</evidence>
<dbReference type="PROSITE" id="PS01022">
    <property type="entry name" value="PTR2_1"/>
    <property type="match status" value="1"/>
</dbReference>
<organism evidence="9 10">
    <name type="scientific">Erythroxylum novogranatense</name>
    <dbReference type="NCBI Taxonomy" id="1862640"/>
    <lineage>
        <taxon>Eukaryota</taxon>
        <taxon>Viridiplantae</taxon>
        <taxon>Streptophyta</taxon>
        <taxon>Embryophyta</taxon>
        <taxon>Tracheophyta</taxon>
        <taxon>Spermatophyta</taxon>
        <taxon>Magnoliopsida</taxon>
        <taxon>eudicotyledons</taxon>
        <taxon>Gunneridae</taxon>
        <taxon>Pentapetalae</taxon>
        <taxon>rosids</taxon>
        <taxon>fabids</taxon>
        <taxon>Malpighiales</taxon>
        <taxon>Erythroxylaceae</taxon>
        <taxon>Erythroxylum</taxon>
    </lineage>
</organism>
<feature type="transmembrane region" description="Helical" evidence="7">
    <location>
        <begin position="707"/>
        <end position="727"/>
    </location>
</feature>
<dbReference type="PANTHER" id="PTHR11654">
    <property type="entry name" value="OLIGOPEPTIDE TRANSPORTER-RELATED"/>
    <property type="match status" value="1"/>
</dbReference>
<comment type="similarity">
    <text evidence="2">Belongs to the major facilitator superfamily. Proton-dependent oligopeptide transporter (POT/PTR) (TC 2.A.17) family.</text>
</comment>
<evidence type="ECO:0000256" key="2">
    <source>
        <dbReference type="ARBA" id="ARBA00005982"/>
    </source>
</evidence>
<evidence type="ECO:0000256" key="4">
    <source>
        <dbReference type="ARBA" id="ARBA00022989"/>
    </source>
</evidence>
<dbReference type="InterPro" id="IPR036259">
    <property type="entry name" value="MFS_trans_sf"/>
</dbReference>
<dbReference type="GO" id="GO:0006857">
    <property type="term" value="P:oligopeptide transport"/>
    <property type="evidence" value="ECO:0007669"/>
    <property type="project" value="InterPro"/>
</dbReference>
<feature type="transmembrane region" description="Helical" evidence="7">
    <location>
        <begin position="915"/>
        <end position="937"/>
    </location>
</feature>
<keyword evidence="3 7" id="KW-0812">Transmembrane</keyword>
<feature type="transmembrane region" description="Helical" evidence="7">
    <location>
        <begin position="787"/>
        <end position="807"/>
    </location>
</feature>
<feature type="domain" description="DUF4283" evidence="8">
    <location>
        <begin position="122"/>
        <end position="202"/>
    </location>
</feature>
<comment type="subcellular location">
    <subcellularLocation>
        <location evidence="1">Membrane</location>
        <topology evidence="1">Multi-pass membrane protein</topology>
    </subcellularLocation>
</comment>
<evidence type="ECO:0000313" key="10">
    <source>
        <dbReference type="Proteomes" id="UP001159364"/>
    </source>
</evidence>
<dbReference type="GO" id="GO:0022857">
    <property type="term" value="F:transmembrane transporter activity"/>
    <property type="evidence" value="ECO:0007669"/>
    <property type="project" value="InterPro"/>
</dbReference>
<evidence type="ECO:0000313" key="9">
    <source>
        <dbReference type="EMBL" id="KAJ8768179.1"/>
    </source>
</evidence>
<evidence type="ECO:0000256" key="7">
    <source>
        <dbReference type="SAM" id="Phobius"/>
    </source>
</evidence>
<sequence>MALPASSFDPFPSLPSSSSSGSRCPGDALARVEGSVPPVIPPGGGVSPGLSPRSVDSGKSSGLLSSVALVVDASPPKADLAGSAWRGRVGASQPRGQLSYHPNVLLDGVVSPPVELLRAGARAWSNALVGFFWSKRLAFPMVNAWARARWGKKGFEKALLMEDGLFLFKFSPQSNIREILELGLWHIGNQPLFLRQWTTGMTLDRGSVEVLPLWVQFHGLSMEYWTMEGLSHLASSIGKPICLDSQTAKMERIGFAKICVEVSKDTALPDSLTIRRLDTVGELSFSTISVTYPWKPSATKKHWVSTGSRFQDDGTAIRIVEDSSGQEQLRLCPQEPSLPVSDRLEASIGVGTDGGPPMASDGLGRVRVWIRLVCSACTAALQDRKICNTVSDAVDYKGFPADKSRTGGWVPAALILGIEIVERLSTMGIAVNLVTYLIGVMHLPSATSANIVTDFMGTSFLLCLLGGFLADSFLGRYKTIAIFTVIQVLGTGMLATITKLPQLRPPPCHTSNHCIQADGTQLGILYVALYLTALGTGGLKSSVSGFGTDQFDEKDEKEKSQMAYFFNRFFFFISLGTLTAVTVLVYIQDEVGRSWAYGICTVSMVIAIVIFLSGTKMYTYKKSMGSPIVHILQVVVAAWRKRKMHVPYDVSLLFEDKPESSRIHHTDQFHVLDKAAIVAQGDLDNNGSVANPWKLCSVTRVEEVKMMVGLLPIWATTILFWTTYAQMITFSVEQASTMNRSIGKFQIPAGSLTVFFVAAVLITLAVYDRFIMPFWKKWKGQQGFSNLQRIAIGLVLSTFGMVAAAISERKRLTVAKEVAGSSATTTLPLSVFLLIPQFFLVGSGEAFIYTGQLDFFITQSPKSMKAMSTGLFLTTLSLGFFVSSFLVLVVKKVTGTKVGHGWLADNINNGRLDCFYGLLAVLGVINFIVYVICAYWYKPRNAKPSVEMETIANESSAERNC</sequence>
<keyword evidence="4 7" id="KW-1133">Transmembrane helix</keyword>
<dbReference type="InterPro" id="IPR025558">
    <property type="entry name" value="DUF4283"/>
</dbReference>
<evidence type="ECO:0000256" key="1">
    <source>
        <dbReference type="ARBA" id="ARBA00004141"/>
    </source>
</evidence>
<keyword evidence="10" id="KW-1185">Reference proteome</keyword>
<feature type="transmembrane region" description="Helical" evidence="7">
    <location>
        <begin position="480"/>
        <end position="497"/>
    </location>
</feature>
<proteinExistence type="inferred from homology"/>
<dbReference type="Gene3D" id="1.20.1250.20">
    <property type="entry name" value="MFS general substrate transporter like domains"/>
    <property type="match status" value="1"/>
</dbReference>